<dbReference type="HOGENOM" id="CLU_035117_6_1_1"/>
<dbReference type="OrthoDB" id="21615at2759"/>
<dbReference type="PANTHER" id="PTHR22981:SF81">
    <property type="entry name" value="DEHYDROGENASE, PUTATIVE-RELATED"/>
    <property type="match status" value="1"/>
</dbReference>
<feature type="domain" description="3-hydroxyisobutyrate dehydrogenase-like NAD-binding" evidence="6">
    <location>
        <begin position="137"/>
        <end position="246"/>
    </location>
</feature>
<dbReference type="Proteomes" id="UP000053789">
    <property type="component" value="Unassembled WGS sequence"/>
</dbReference>
<reference evidence="7" key="1">
    <citation type="submission" date="2015-01" db="EMBL/GenBank/DDBJ databases">
        <title>The Genome Sequence of Cladophialophora bantiana CBS 173.52.</title>
        <authorList>
            <consortium name="The Broad Institute Genomics Platform"/>
            <person name="Cuomo C."/>
            <person name="de Hoog S."/>
            <person name="Gorbushina A."/>
            <person name="Stielow B."/>
            <person name="Teixiera M."/>
            <person name="Abouelleil A."/>
            <person name="Chapman S.B."/>
            <person name="Priest M."/>
            <person name="Young S.K."/>
            <person name="Wortman J."/>
            <person name="Nusbaum C."/>
            <person name="Birren B."/>
        </authorList>
    </citation>
    <scope>NUCLEOTIDE SEQUENCE [LARGE SCALE GENOMIC DNA]</scope>
    <source>
        <strain evidence="7">CBS 173.52</strain>
    </source>
</reference>
<feature type="region of interest" description="Disordered" evidence="4">
    <location>
        <begin position="240"/>
        <end position="262"/>
    </location>
</feature>
<dbReference type="GO" id="GO:0050661">
    <property type="term" value="F:NADP binding"/>
    <property type="evidence" value="ECO:0007669"/>
    <property type="project" value="InterPro"/>
</dbReference>
<name>A0A0D2HU96_CLAB1</name>
<evidence type="ECO:0000259" key="6">
    <source>
        <dbReference type="Pfam" id="PF14833"/>
    </source>
</evidence>
<dbReference type="Gene3D" id="1.10.1040.10">
    <property type="entry name" value="N-(1-d-carboxylethyl)-l-norvaline Dehydrogenase, domain 2"/>
    <property type="match status" value="1"/>
</dbReference>
<dbReference type="RefSeq" id="XP_016614758.1">
    <property type="nucleotide sequence ID" value="XM_016768912.1"/>
</dbReference>
<proteinExistence type="predicted"/>
<accession>A0A0D2HU96</accession>
<feature type="compositionally biased region" description="Basic and acidic residues" evidence="4">
    <location>
        <begin position="240"/>
        <end position="249"/>
    </location>
</feature>
<dbReference type="GO" id="GO:0005739">
    <property type="term" value="C:mitochondrion"/>
    <property type="evidence" value="ECO:0007669"/>
    <property type="project" value="TreeGrafter"/>
</dbReference>
<evidence type="ECO:0000256" key="2">
    <source>
        <dbReference type="ARBA" id="ARBA00023027"/>
    </source>
</evidence>
<dbReference type="GO" id="GO:0006574">
    <property type="term" value="P:L-valine catabolic process"/>
    <property type="evidence" value="ECO:0007669"/>
    <property type="project" value="TreeGrafter"/>
</dbReference>
<dbReference type="InterPro" id="IPR036291">
    <property type="entry name" value="NAD(P)-bd_dom_sf"/>
</dbReference>
<evidence type="ECO:0000259" key="5">
    <source>
        <dbReference type="Pfam" id="PF03446"/>
    </source>
</evidence>
<dbReference type="Pfam" id="PF14833">
    <property type="entry name" value="NAD_binding_11"/>
    <property type="match status" value="1"/>
</dbReference>
<sequence length="262" mass="28463">MGFQMAGNVRKKMEGSATLHIFDVNRAACQQFAEKFCDFGSIRIASSSKEVANDSPTVISMVPMDQHCRTVYLDHETGVIAARADPNRLILECSTISITTTQEIDQDPLAQRVKDVVGWMGAAERINFCGFLGARLVNKVVNNYIGLCNLAVAAQGMAVGVRHGMDKETLYRCIKGSSGDSWVLDFSQPVPGIIVRSTSSNGFRPGFTPCLCLKDISLAIKAAQEVGINATMGETALKEYEKADQDPRTTGEFSSYPANHDV</sequence>
<dbReference type="PANTHER" id="PTHR22981">
    <property type="entry name" value="3-HYDROXYISOBUTYRATE DEHYDROGENASE-RELATED"/>
    <property type="match status" value="1"/>
</dbReference>
<keyword evidence="1" id="KW-0560">Oxidoreductase</keyword>
<dbReference type="GeneID" id="27704127"/>
<evidence type="ECO:0000256" key="1">
    <source>
        <dbReference type="ARBA" id="ARBA00023002"/>
    </source>
</evidence>
<dbReference type="AlphaFoldDB" id="A0A0D2HU96"/>
<dbReference type="GO" id="GO:0008442">
    <property type="term" value="F:3-hydroxyisobutyrate dehydrogenase activity"/>
    <property type="evidence" value="ECO:0007669"/>
    <property type="project" value="TreeGrafter"/>
</dbReference>
<evidence type="ECO:0000256" key="4">
    <source>
        <dbReference type="SAM" id="MobiDB-lite"/>
    </source>
</evidence>
<gene>
    <name evidence="7" type="ORF">Z519_11199</name>
</gene>
<organism evidence="7 8">
    <name type="scientific">Cladophialophora bantiana (strain ATCC 10958 / CBS 173.52 / CDC B-1940 / NIH 8579)</name>
    <name type="common">Xylohypha bantiana</name>
    <dbReference type="NCBI Taxonomy" id="1442370"/>
    <lineage>
        <taxon>Eukaryota</taxon>
        <taxon>Fungi</taxon>
        <taxon>Dikarya</taxon>
        <taxon>Ascomycota</taxon>
        <taxon>Pezizomycotina</taxon>
        <taxon>Eurotiomycetes</taxon>
        <taxon>Chaetothyriomycetidae</taxon>
        <taxon>Chaetothyriales</taxon>
        <taxon>Herpotrichiellaceae</taxon>
        <taxon>Cladophialophora</taxon>
    </lineage>
</organism>
<evidence type="ECO:0000256" key="3">
    <source>
        <dbReference type="PIRSR" id="PIRSR000103-1"/>
    </source>
</evidence>
<dbReference type="Gene3D" id="3.40.50.720">
    <property type="entry name" value="NAD(P)-binding Rossmann-like Domain"/>
    <property type="match status" value="1"/>
</dbReference>
<dbReference type="SUPFAM" id="SSF48179">
    <property type="entry name" value="6-phosphogluconate dehydrogenase C-terminal domain-like"/>
    <property type="match status" value="1"/>
</dbReference>
<feature type="active site" evidence="3">
    <location>
        <position position="139"/>
    </location>
</feature>
<dbReference type="InterPro" id="IPR006115">
    <property type="entry name" value="6PGDH_NADP-bd"/>
</dbReference>
<dbReference type="VEuPathDB" id="FungiDB:Z519_11199"/>
<dbReference type="EMBL" id="KN847000">
    <property type="protein sequence ID" value="KIW88089.1"/>
    <property type="molecule type" value="Genomic_DNA"/>
</dbReference>
<keyword evidence="2" id="KW-0520">NAD</keyword>
<dbReference type="InterPro" id="IPR029154">
    <property type="entry name" value="HIBADH-like_NADP-bd"/>
</dbReference>
<dbReference type="PIRSF" id="PIRSF000103">
    <property type="entry name" value="HIBADH"/>
    <property type="match status" value="1"/>
</dbReference>
<dbReference type="Pfam" id="PF03446">
    <property type="entry name" value="NAD_binding_2"/>
    <property type="match status" value="1"/>
</dbReference>
<evidence type="ECO:0008006" key="9">
    <source>
        <dbReference type="Google" id="ProtNLM"/>
    </source>
</evidence>
<dbReference type="SUPFAM" id="SSF51735">
    <property type="entry name" value="NAD(P)-binding Rossmann-fold domains"/>
    <property type="match status" value="1"/>
</dbReference>
<protein>
    <recommendedName>
        <fullName evidence="9">3-hydroxyisobutyrate dehydrogenase</fullName>
    </recommendedName>
</protein>
<dbReference type="InterPro" id="IPR015815">
    <property type="entry name" value="HIBADH-related"/>
</dbReference>
<feature type="compositionally biased region" description="Polar residues" evidence="4">
    <location>
        <begin position="251"/>
        <end position="262"/>
    </location>
</feature>
<feature type="domain" description="6-phosphogluconate dehydrogenase NADP-binding" evidence="5">
    <location>
        <begin position="1"/>
        <end position="107"/>
    </location>
</feature>
<dbReference type="InterPro" id="IPR008927">
    <property type="entry name" value="6-PGluconate_DH-like_C_sf"/>
</dbReference>
<keyword evidence="8" id="KW-1185">Reference proteome</keyword>
<dbReference type="InterPro" id="IPR013328">
    <property type="entry name" value="6PGD_dom2"/>
</dbReference>
<evidence type="ECO:0000313" key="7">
    <source>
        <dbReference type="EMBL" id="KIW88089.1"/>
    </source>
</evidence>
<evidence type="ECO:0000313" key="8">
    <source>
        <dbReference type="Proteomes" id="UP000053789"/>
    </source>
</evidence>
<dbReference type="GO" id="GO:0051287">
    <property type="term" value="F:NAD binding"/>
    <property type="evidence" value="ECO:0007669"/>
    <property type="project" value="InterPro"/>
</dbReference>